<comment type="caution">
    <text evidence="1">The sequence shown here is derived from an EMBL/GenBank/DDBJ whole genome shotgun (WGS) entry which is preliminary data.</text>
</comment>
<dbReference type="Proteomes" id="UP001432027">
    <property type="component" value="Unassembled WGS sequence"/>
</dbReference>
<accession>A0AAV5TS30</accession>
<dbReference type="EMBL" id="BTSX01000004">
    <property type="protein sequence ID" value="GMS97295.1"/>
    <property type="molecule type" value="Genomic_DNA"/>
</dbReference>
<keyword evidence="2" id="KW-1185">Reference proteome</keyword>
<dbReference type="AlphaFoldDB" id="A0AAV5TS30"/>
<evidence type="ECO:0000313" key="2">
    <source>
        <dbReference type="Proteomes" id="UP001432027"/>
    </source>
</evidence>
<proteinExistence type="predicted"/>
<evidence type="ECO:0000313" key="1">
    <source>
        <dbReference type="EMBL" id="GMS97295.1"/>
    </source>
</evidence>
<feature type="non-terminal residue" evidence="1">
    <location>
        <position position="1"/>
    </location>
</feature>
<feature type="non-terminal residue" evidence="1">
    <location>
        <position position="146"/>
    </location>
</feature>
<gene>
    <name evidence="1" type="ORF">PENTCL1PPCAC_19470</name>
</gene>
<name>A0AAV5TS30_9BILA</name>
<organism evidence="1 2">
    <name type="scientific">Pristionchus entomophagus</name>
    <dbReference type="NCBI Taxonomy" id="358040"/>
    <lineage>
        <taxon>Eukaryota</taxon>
        <taxon>Metazoa</taxon>
        <taxon>Ecdysozoa</taxon>
        <taxon>Nematoda</taxon>
        <taxon>Chromadorea</taxon>
        <taxon>Rhabditida</taxon>
        <taxon>Rhabditina</taxon>
        <taxon>Diplogasteromorpha</taxon>
        <taxon>Diplogasteroidea</taxon>
        <taxon>Neodiplogasteridae</taxon>
        <taxon>Pristionchus</taxon>
    </lineage>
</organism>
<evidence type="ECO:0008006" key="3">
    <source>
        <dbReference type="Google" id="ProtNLM"/>
    </source>
</evidence>
<reference evidence="1" key="1">
    <citation type="submission" date="2023-10" db="EMBL/GenBank/DDBJ databases">
        <title>Genome assembly of Pristionchus species.</title>
        <authorList>
            <person name="Yoshida K."/>
            <person name="Sommer R.J."/>
        </authorList>
    </citation>
    <scope>NUCLEOTIDE SEQUENCE</scope>
    <source>
        <strain evidence="1">RS0144</strain>
    </source>
</reference>
<protein>
    <recommendedName>
        <fullName evidence="3">C2H2-type domain-containing protein</fullName>
    </recommendedName>
</protein>
<sequence length="146" mass="16640">CNGLQFTLLKLDKPVPTTPQCIQCEAYLTTGSSHAKHLRRQHKSSMKAKKKTKLRNPFSEWHLSHLFVWATVSSPEVAELRRQLSDVQKKLKGACRIAREAELRAEHAENLLDTKRGIIDGEAKLKDELEETKQKLAVVLSQLEEE</sequence>